<gene>
    <name evidence="1" type="ORF">UV06_C0001G0003</name>
</gene>
<dbReference type="SUPFAM" id="SSF53187">
    <property type="entry name" value="Zn-dependent exopeptidases"/>
    <property type="match status" value="1"/>
</dbReference>
<evidence type="ECO:0000313" key="2">
    <source>
        <dbReference type="Proteomes" id="UP000033854"/>
    </source>
</evidence>
<dbReference type="Gene3D" id="3.40.630.10">
    <property type="entry name" value="Zn peptidases"/>
    <property type="match status" value="1"/>
</dbReference>
<sequence length="294" mass="33219">MNNIGLVEKICSFSPRQGKGEIRTAEFIEDYFHNQNVSFQTQLFETIVPLITRCELFIDGEQIPCLGACFEPGKITSKKQIDYNPDTDYIETTSYSPQASVRISRTHKDKLSNAKNISGEVKLDKYFFVSRNLLVGNSENPQNILFAHYDGLGGGAIDNAGSVAVLIDIILKEKGLLENNLFVFCGNEELSYDKEVFWGRGYRQFEKKYSSIMKNANQLIVVDGIGLTEPQFISEDIDEFFPVSDLEIFEKKIIVLSSIQSEVLKCYHCAEDTPNKLNNAYLILANKKIKSYLG</sequence>
<accession>A0A0G0Z3D6</accession>
<dbReference type="EMBL" id="LCDA01000001">
    <property type="protein sequence ID" value="KKS43269.1"/>
    <property type="molecule type" value="Genomic_DNA"/>
</dbReference>
<proteinExistence type="predicted"/>
<dbReference type="Proteomes" id="UP000033854">
    <property type="component" value="Unassembled WGS sequence"/>
</dbReference>
<organism evidence="1 2">
    <name type="scientific">Candidatus Collierbacteria bacterium GW2011_GWA2_42_17</name>
    <dbReference type="NCBI Taxonomy" id="1618378"/>
    <lineage>
        <taxon>Bacteria</taxon>
        <taxon>Candidatus Collieribacteriota</taxon>
    </lineage>
</organism>
<reference evidence="1 2" key="1">
    <citation type="journal article" date="2015" name="Nature">
        <title>rRNA introns, odd ribosomes, and small enigmatic genomes across a large radiation of phyla.</title>
        <authorList>
            <person name="Brown C.T."/>
            <person name="Hug L.A."/>
            <person name="Thomas B.C."/>
            <person name="Sharon I."/>
            <person name="Castelle C.J."/>
            <person name="Singh A."/>
            <person name="Wilkins M.J."/>
            <person name="Williams K.H."/>
            <person name="Banfield J.F."/>
        </authorList>
    </citation>
    <scope>NUCLEOTIDE SEQUENCE [LARGE SCALE GENOMIC DNA]</scope>
</reference>
<evidence type="ECO:0000313" key="1">
    <source>
        <dbReference type="EMBL" id="KKS43269.1"/>
    </source>
</evidence>
<comment type="caution">
    <text evidence="1">The sequence shown here is derived from an EMBL/GenBank/DDBJ whole genome shotgun (WGS) entry which is preliminary data.</text>
</comment>
<protein>
    <submittedName>
        <fullName evidence="1">Uncharacterized protein</fullName>
    </submittedName>
</protein>
<name>A0A0G0Z3D6_9BACT</name>
<dbReference type="AlphaFoldDB" id="A0A0G0Z3D6"/>